<dbReference type="GO" id="GO:0030170">
    <property type="term" value="F:pyridoxal phosphate binding"/>
    <property type="evidence" value="ECO:0007669"/>
    <property type="project" value="InterPro"/>
</dbReference>
<keyword evidence="9" id="KW-0443">Lipid metabolism</keyword>
<evidence type="ECO:0000259" key="11">
    <source>
        <dbReference type="Pfam" id="PF00155"/>
    </source>
</evidence>
<comment type="similarity">
    <text evidence="4">Belongs to the class-II pyridoxal-phosphate-dependent aminotransferase family.</text>
</comment>
<dbReference type="InterPro" id="IPR004839">
    <property type="entry name" value="Aminotransferase_I/II_large"/>
</dbReference>
<evidence type="ECO:0000256" key="10">
    <source>
        <dbReference type="ARBA" id="ARBA00023315"/>
    </source>
</evidence>
<evidence type="ECO:0000313" key="12">
    <source>
        <dbReference type="EMBL" id="CEJ82878.1"/>
    </source>
</evidence>
<comment type="pathway">
    <text evidence="2">Lipid metabolism; sphingolipid metabolism.</text>
</comment>
<evidence type="ECO:0000256" key="1">
    <source>
        <dbReference type="ARBA" id="ARBA00001933"/>
    </source>
</evidence>
<dbReference type="GO" id="GO:0046512">
    <property type="term" value="P:sphingosine biosynthetic process"/>
    <property type="evidence" value="ECO:0007669"/>
    <property type="project" value="TreeGrafter"/>
</dbReference>
<dbReference type="SUPFAM" id="SSF53383">
    <property type="entry name" value="PLP-dependent transferases"/>
    <property type="match status" value="1"/>
</dbReference>
<evidence type="ECO:0000256" key="8">
    <source>
        <dbReference type="ARBA" id="ARBA00022919"/>
    </source>
</evidence>
<dbReference type="GO" id="GO:0016020">
    <property type="term" value="C:membrane"/>
    <property type="evidence" value="ECO:0007669"/>
    <property type="project" value="GOC"/>
</dbReference>
<dbReference type="Gene3D" id="3.90.1150.10">
    <property type="entry name" value="Aspartate Aminotransferase, domain 1"/>
    <property type="match status" value="1"/>
</dbReference>
<dbReference type="STRING" id="1531966.A0A0A1SR07"/>
<gene>
    <name evidence="12" type="ORF">VHEMI02921</name>
</gene>
<keyword evidence="10" id="KW-0012">Acyltransferase</keyword>
<dbReference type="OrthoDB" id="3168162at2759"/>
<dbReference type="InterPro" id="IPR015424">
    <property type="entry name" value="PyrdxlP-dep_Trfase"/>
</dbReference>
<dbReference type="GO" id="GO:0008483">
    <property type="term" value="F:transaminase activity"/>
    <property type="evidence" value="ECO:0007669"/>
    <property type="project" value="UniProtKB-KW"/>
</dbReference>
<dbReference type="GO" id="GO:0004758">
    <property type="term" value="F:serine C-palmitoyltransferase activity"/>
    <property type="evidence" value="ECO:0007669"/>
    <property type="project" value="TreeGrafter"/>
</dbReference>
<keyword evidence="13" id="KW-1185">Reference proteome</keyword>
<dbReference type="PANTHER" id="PTHR13693:SF2">
    <property type="entry name" value="SERINE PALMITOYLTRANSFERASE 1"/>
    <property type="match status" value="1"/>
</dbReference>
<evidence type="ECO:0000256" key="6">
    <source>
        <dbReference type="ARBA" id="ARBA00022679"/>
    </source>
</evidence>
<dbReference type="PANTHER" id="PTHR13693">
    <property type="entry name" value="CLASS II AMINOTRANSFERASE/8-AMINO-7-OXONONANOATE SYNTHASE"/>
    <property type="match status" value="1"/>
</dbReference>
<dbReference type="Proteomes" id="UP000039046">
    <property type="component" value="Unassembled WGS sequence"/>
</dbReference>
<evidence type="ECO:0000256" key="3">
    <source>
        <dbReference type="ARBA" id="ARBA00004991"/>
    </source>
</evidence>
<keyword evidence="6 12" id="KW-0808">Transferase</keyword>
<keyword evidence="7" id="KW-0663">Pyridoxal phosphate</keyword>
<dbReference type="GO" id="GO:0046513">
    <property type="term" value="P:ceramide biosynthetic process"/>
    <property type="evidence" value="ECO:0007669"/>
    <property type="project" value="TreeGrafter"/>
</dbReference>
<comment type="pathway">
    <text evidence="3">Sphingolipid metabolism.</text>
</comment>
<accession>A0A0A1SR07</accession>
<dbReference type="Pfam" id="PF00155">
    <property type="entry name" value="Aminotran_1_2"/>
    <property type="match status" value="1"/>
</dbReference>
<dbReference type="EMBL" id="CDHN01000001">
    <property type="protein sequence ID" value="CEJ82878.1"/>
    <property type="molecule type" value="Genomic_DNA"/>
</dbReference>
<dbReference type="InterPro" id="IPR015422">
    <property type="entry name" value="PyrdxlP-dep_Trfase_small"/>
</dbReference>
<dbReference type="InterPro" id="IPR050087">
    <property type="entry name" value="AON_synthase_class-II"/>
</dbReference>
<evidence type="ECO:0000256" key="4">
    <source>
        <dbReference type="ARBA" id="ARBA00008392"/>
    </source>
</evidence>
<proteinExistence type="inferred from homology"/>
<evidence type="ECO:0000256" key="5">
    <source>
        <dbReference type="ARBA" id="ARBA00013220"/>
    </source>
</evidence>
<dbReference type="Gene3D" id="3.40.640.10">
    <property type="entry name" value="Type I PLP-dependent aspartate aminotransferase-like (Major domain)"/>
    <property type="match status" value="1"/>
</dbReference>
<feature type="domain" description="Aminotransferase class I/classII large" evidence="11">
    <location>
        <begin position="124"/>
        <end position="444"/>
    </location>
</feature>
<protein>
    <recommendedName>
        <fullName evidence="5">serine C-palmitoyltransferase</fullName>
        <ecNumber evidence="5">2.3.1.50</ecNumber>
    </recommendedName>
</protein>
<dbReference type="GO" id="GO:0005783">
    <property type="term" value="C:endoplasmic reticulum"/>
    <property type="evidence" value="ECO:0007669"/>
    <property type="project" value="TreeGrafter"/>
</dbReference>
<organism evidence="12 13">
    <name type="scientific">[Torrubiella] hemipterigena</name>
    <dbReference type="NCBI Taxonomy" id="1531966"/>
    <lineage>
        <taxon>Eukaryota</taxon>
        <taxon>Fungi</taxon>
        <taxon>Dikarya</taxon>
        <taxon>Ascomycota</taxon>
        <taxon>Pezizomycotina</taxon>
        <taxon>Sordariomycetes</taxon>
        <taxon>Hypocreomycetidae</taxon>
        <taxon>Hypocreales</taxon>
        <taxon>Clavicipitaceae</taxon>
        <taxon>Clavicipitaceae incertae sedis</taxon>
        <taxon>'Torrubiella' clade</taxon>
    </lineage>
</organism>
<evidence type="ECO:0000313" key="13">
    <source>
        <dbReference type="Proteomes" id="UP000039046"/>
    </source>
</evidence>
<dbReference type="FunFam" id="3.40.640.10:FF:000059">
    <property type="entry name" value="Serine palmitoyl CoA transferase subunit LcbA"/>
    <property type="match status" value="1"/>
</dbReference>
<dbReference type="AlphaFoldDB" id="A0A0A1SR07"/>
<evidence type="ECO:0000256" key="9">
    <source>
        <dbReference type="ARBA" id="ARBA00023098"/>
    </source>
</evidence>
<name>A0A0A1SR07_9HYPO</name>
<dbReference type="HOGENOM" id="CLU_015846_0_2_1"/>
<dbReference type="InterPro" id="IPR015421">
    <property type="entry name" value="PyrdxlP-dep_Trfase_major"/>
</dbReference>
<evidence type="ECO:0000256" key="7">
    <source>
        <dbReference type="ARBA" id="ARBA00022898"/>
    </source>
</evidence>
<keyword evidence="8" id="KW-0746">Sphingolipid metabolism</keyword>
<evidence type="ECO:0000256" key="2">
    <source>
        <dbReference type="ARBA" id="ARBA00004760"/>
    </source>
</evidence>
<comment type="cofactor">
    <cofactor evidence="1">
        <name>pyridoxal 5'-phosphate</name>
        <dbReference type="ChEBI" id="CHEBI:597326"/>
    </cofactor>
</comment>
<sequence>MDFDSIQHYVREYYAQAASAFQKVPGSAVLVRYIQSSYQNDPVRSAIELVLVLFFIRYLLSPSYSTHKQNFVKLKEDEIEELIDDWTPDPLVAEPTAVEEYETERLPVIVGPTGPKVRLTNGRTVTNLASYNFYNFNGNEQLKEKAIQTLRTYGVGPCGPPQFYGTQDIHVKAEADIAAYLGTEGCIVYAQAFSTVSSVIPAFCKRGDVIIADKGVNYAIRKGLQVSRSNIKWYNHGDMADLEKVMATVVKEQAKAKKLTRRFIVTEGLFELTGDTTNLPKLVELKERYKFRIILDETWSFGILGRTGRGLTEAQNVDPQQIDMIVGCLSGPLCAGGGFCAGAKDVVEHQRITSSAYTFSAALPAMLAMTASETVHLLQTNPDILTQCRENIKTLRAQLDPRSDWVTCSSSVDNPILLLFIKQEVIHARRLSVDDQERLLMECADESLANGVMVSRLKTRIYAHVMTARDKGWVPQPALKVCVTSGLSKKDIEKAGVTIRHAITKVMTRKTNAKA</sequence>
<keyword evidence="12" id="KW-0032">Aminotransferase</keyword>
<dbReference type="EC" id="2.3.1.50" evidence="5"/>
<reference evidence="12 13" key="1">
    <citation type="journal article" date="2015" name="Genome Announc.">
        <title>Draft Genome Sequence and Gene Annotation of the Entomopathogenic Fungus Verticillium hemipterigenum.</title>
        <authorList>
            <person name="Horn F."/>
            <person name="Habel A."/>
            <person name="Scharf D.H."/>
            <person name="Dworschak J."/>
            <person name="Brakhage A.A."/>
            <person name="Guthke R."/>
            <person name="Hertweck C."/>
            <person name="Linde J."/>
        </authorList>
    </citation>
    <scope>NUCLEOTIDE SEQUENCE [LARGE SCALE GENOMIC DNA]</scope>
</reference>